<sequence>MFIETAQKRSSEILWDTNRKNDKNFCGKQKPSGRKIYESLSLKLTFSPLPGCIVFLLDVVDNYLRDSKIDTALFRGQEDEDEEEHCDCGDFDDFLRRMFCILSPKKTK</sequence>
<reference evidence="1 2" key="1">
    <citation type="submission" date="2023-10" db="EMBL/GenBank/DDBJ databases">
        <title>Genomes of two closely related lineages of the louse Polyplax serrata with different host specificities.</title>
        <authorList>
            <person name="Martinu J."/>
            <person name="Tarabai H."/>
            <person name="Stefka J."/>
            <person name="Hypsa V."/>
        </authorList>
    </citation>
    <scope>NUCLEOTIDE SEQUENCE [LARGE SCALE GENOMIC DNA]</scope>
    <source>
        <strain evidence="1">HR10_N</strain>
    </source>
</reference>
<dbReference type="EMBL" id="JAWJWE010000001">
    <property type="protein sequence ID" value="KAK6643970.1"/>
    <property type="molecule type" value="Genomic_DNA"/>
</dbReference>
<comment type="caution">
    <text evidence="1">The sequence shown here is derived from an EMBL/GenBank/DDBJ whole genome shotgun (WGS) entry which is preliminary data.</text>
</comment>
<dbReference type="AlphaFoldDB" id="A0AAN8SGL7"/>
<dbReference type="Proteomes" id="UP001372834">
    <property type="component" value="Unassembled WGS sequence"/>
</dbReference>
<protein>
    <submittedName>
        <fullName evidence="1">Uncharacterized protein</fullName>
    </submittedName>
</protein>
<evidence type="ECO:0000313" key="2">
    <source>
        <dbReference type="Proteomes" id="UP001372834"/>
    </source>
</evidence>
<accession>A0AAN8SGL7</accession>
<proteinExistence type="predicted"/>
<evidence type="ECO:0000313" key="1">
    <source>
        <dbReference type="EMBL" id="KAK6643970.1"/>
    </source>
</evidence>
<name>A0AAN8SGL7_POLSC</name>
<gene>
    <name evidence="1" type="ORF">RUM43_000235</name>
</gene>
<organism evidence="1 2">
    <name type="scientific">Polyplax serrata</name>
    <name type="common">Common mouse louse</name>
    <dbReference type="NCBI Taxonomy" id="468196"/>
    <lineage>
        <taxon>Eukaryota</taxon>
        <taxon>Metazoa</taxon>
        <taxon>Ecdysozoa</taxon>
        <taxon>Arthropoda</taxon>
        <taxon>Hexapoda</taxon>
        <taxon>Insecta</taxon>
        <taxon>Pterygota</taxon>
        <taxon>Neoptera</taxon>
        <taxon>Paraneoptera</taxon>
        <taxon>Psocodea</taxon>
        <taxon>Troctomorpha</taxon>
        <taxon>Phthiraptera</taxon>
        <taxon>Anoplura</taxon>
        <taxon>Polyplacidae</taxon>
        <taxon>Polyplax</taxon>
    </lineage>
</organism>